<dbReference type="Gene3D" id="2.60.40.10">
    <property type="entry name" value="Immunoglobulins"/>
    <property type="match status" value="1"/>
</dbReference>
<dbReference type="InterPro" id="IPR013783">
    <property type="entry name" value="Ig-like_fold"/>
</dbReference>
<keyword evidence="2" id="KW-1133">Transmembrane helix</keyword>
<comment type="caution">
    <text evidence="3">The sequence shown here is derived from an EMBL/GenBank/DDBJ whole genome shotgun (WGS) entry which is preliminary data.</text>
</comment>
<dbReference type="RefSeq" id="WP_212922156.1">
    <property type="nucleotide sequence ID" value="NZ_BORP01000008.1"/>
</dbReference>
<evidence type="ECO:0008006" key="5">
    <source>
        <dbReference type="Google" id="ProtNLM"/>
    </source>
</evidence>
<dbReference type="SUPFAM" id="SSF48452">
    <property type="entry name" value="TPR-like"/>
    <property type="match status" value="1"/>
</dbReference>
<proteinExistence type="predicted"/>
<dbReference type="GO" id="GO:0030246">
    <property type="term" value="F:carbohydrate binding"/>
    <property type="evidence" value="ECO:0007669"/>
    <property type="project" value="InterPro"/>
</dbReference>
<dbReference type="Proteomes" id="UP000676917">
    <property type="component" value="Unassembled WGS sequence"/>
</dbReference>
<evidence type="ECO:0000256" key="2">
    <source>
        <dbReference type="SAM" id="Phobius"/>
    </source>
</evidence>
<name>A0A920C8Y4_9BACI</name>
<reference evidence="3" key="1">
    <citation type="submission" date="2021-03" db="EMBL/GenBank/DDBJ databases">
        <title>Antimicrobial resistance genes in bacteria isolated from Japanese honey, and their potential for conferring macrolide and lincosamide resistance in the American foulbrood pathogen Paenibacillus larvae.</title>
        <authorList>
            <person name="Okamoto M."/>
            <person name="Kumagai M."/>
            <person name="Kanamori H."/>
            <person name="Takamatsu D."/>
        </authorList>
    </citation>
    <scope>NUCLEOTIDE SEQUENCE</scope>
    <source>
        <strain evidence="3">J43TS3</strain>
    </source>
</reference>
<accession>A0A920C8Y4</accession>
<evidence type="ECO:0000313" key="3">
    <source>
        <dbReference type="EMBL" id="GIO28704.1"/>
    </source>
</evidence>
<sequence>MRIKMKVKHLVFMIIGMLTLISFLSFFVFPYIEIYVAEKNITAGKVEEKQEILDLLRTTQMETKKYDLIQEYMIGDGLLTNFDIYIGPSLTHWANEDQNYIEFSWEEKEPFIREYVMQAPPNGFLVTAAKMLASHYEMEGDLEKAKHTLFDASKRFSPLEEYHRNELLVERIRLTKNHDQFTEANQYIEELLQELGTENYDTLAQVTQLRTEIILAQGILNEAHEEVTKAIKEYEKEFNEEQKKWQDSSDEDESIEEDKVENRVVYQQLTSLERSLSMAMEKGTVDVVSVSGKVVRSDGTPMRGVGVFLRDESSVNQSVGPDEYYVLTDDEGRFVINGVLPNRYQIFLGFYYDQIDGWTWPIRMDDWIDIDGSKDITYNVTLQELMKIKSPVNQKVIRDDEVTFSWEDVEGAAYYNLSLAYEIEYGSVSTSFKTNLKENEIVVPIEEIYNQTGAVAFGDEDDYDAKSFLAFTNPDNRFYWSVEAFDQHDRLITKSNGHRLDDKTIGNLPFFYLKERDLTRADKLLINKKPEKALEQYKLNYENNPDDIHSLRMIVRLIGMNGDGTTIARDKLAKPYMEELALKTNSAQQLFDIVQHYYDIQNWTEFNTWFKIYSDKVDKLDGYDQSIYASALMKQGKYDEASIEYDKAMKIDKSNRFVGHWIANEIYRNRDLEKAKEIARMYPERPYGEIVLNWEYLVNQMVKEGGGEKEYIQELCHVLDLYFSGQEDKLEKWHSTTKLAAMKQFIDGVQNVD</sequence>
<evidence type="ECO:0000256" key="1">
    <source>
        <dbReference type="SAM" id="Coils"/>
    </source>
</evidence>
<dbReference type="EMBL" id="BORP01000008">
    <property type="protein sequence ID" value="GIO28704.1"/>
    <property type="molecule type" value="Genomic_DNA"/>
</dbReference>
<keyword evidence="2" id="KW-0472">Membrane</keyword>
<gene>
    <name evidence="3" type="ORF">J43TS3_33150</name>
</gene>
<feature type="transmembrane region" description="Helical" evidence="2">
    <location>
        <begin position="12"/>
        <end position="32"/>
    </location>
</feature>
<dbReference type="AlphaFoldDB" id="A0A920C8Y4"/>
<keyword evidence="1" id="KW-0175">Coiled coil</keyword>
<dbReference type="Gene3D" id="1.25.40.10">
    <property type="entry name" value="Tetratricopeptide repeat domain"/>
    <property type="match status" value="1"/>
</dbReference>
<keyword evidence="2" id="KW-0812">Transmembrane</keyword>
<dbReference type="InterPro" id="IPR013784">
    <property type="entry name" value="Carb-bd-like_fold"/>
</dbReference>
<dbReference type="InterPro" id="IPR011990">
    <property type="entry name" value="TPR-like_helical_dom_sf"/>
</dbReference>
<feature type="coiled-coil region" evidence="1">
    <location>
        <begin position="220"/>
        <end position="251"/>
    </location>
</feature>
<evidence type="ECO:0000313" key="4">
    <source>
        <dbReference type="Proteomes" id="UP000676917"/>
    </source>
</evidence>
<dbReference type="SUPFAM" id="SSF49452">
    <property type="entry name" value="Starch-binding domain-like"/>
    <property type="match status" value="1"/>
</dbReference>
<keyword evidence="4" id="KW-1185">Reference proteome</keyword>
<protein>
    <recommendedName>
        <fullName evidence="5">Carboxypeptidase regulatory-like domain-containing protein</fullName>
    </recommendedName>
</protein>
<organism evidence="3 4">
    <name type="scientific">Ornithinibacillus bavariensis</name>
    <dbReference type="NCBI Taxonomy" id="545502"/>
    <lineage>
        <taxon>Bacteria</taxon>
        <taxon>Bacillati</taxon>
        <taxon>Bacillota</taxon>
        <taxon>Bacilli</taxon>
        <taxon>Bacillales</taxon>
        <taxon>Bacillaceae</taxon>
        <taxon>Ornithinibacillus</taxon>
    </lineage>
</organism>